<dbReference type="Gene3D" id="3.30.200.20">
    <property type="entry name" value="Phosphorylase Kinase, domain 1"/>
    <property type="match status" value="1"/>
</dbReference>
<keyword evidence="3" id="KW-0547">Nucleotide-binding</keyword>
<dbReference type="GO" id="GO:0005524">
    <property type="term" value="F:ATP binding"/>
    <property type="evidence" value="ECO:0007669"/>
    <property type="project" value="UniProtKB-KW"/>
</dbReference>
<keyword evidence="5" id="KW-0067">ATP-binding</keyword>
<evidence type="ECO:0000256" key="1">
    <source>
        <dbReference type="ARBA" id="ARBA00022527"/>
    </source>
</evidence>
<feature type="domain" description="Protein kinase" evidence="6">
    <location>
        <begin position="24"/>
        <end position="286"/>
    </location>
</feature>
<evidence type="ECO:0000259" key="6">
    <source>
        <dbReference type="PROSITE" id="PS50011"/>
    </source>
</evidence>
<sequence length="346" mass="40063">MERSKPTTKVPAPRREPLEFNLKYRKVRDIAAGTFGFVQQAKEVGKEHYVAIKFIKRGNNITKYVGREIVNHSQLLHPHVVRFHEVFLTEEYLAIVMEYMDGGDMFAYVKRRRGLEEDEARWYFQQVVCALQYIHESGVIIRDIKLENTLLDSTRRPQAKLCDFGYSKSDKDSLPKSKVGTPGYTAPEVMFNFRSYNGALADVWSSGVMLYVMMFCSYPFGAPNEFPTEQTETKLAEYREQARQGLCSFPDQVPVSSEFRDLIRRMLNPDPDQRATIAEVLQHPWTRKDMPEDVLDMNASCLQLKGQTAGSQTPEEIQALVMEAMNIPRERRKFYTDIVDSQEELW</sequence>
<keyword evidence="8" id="KW-1185">Reference proteome</keyword>
<keyword evidence="1" id="KW-0723">Serine/threonine-protein kinase</keyword>
<evidence type="ECO:0000256" key="3">
    <source>
        <dbReference type="ARBA" id="ARBA00022741"/>
    </source>
</evidence>
<dbReference type="GO" id="GO:0035556">
    <property type="term" value="P:intracellular signal transduction"/>
    <property type="evidence" value="ECO:0007669"/>
    <property type="project" value="TreeGrafter"/>
</dbReference>
<dbReference type="FunFam" id="1.10.510.10:FF:000571">
    <property type="entry name" value="Maternal embryonic leucine zipper kinase"/>
    <property type="match status" value="1"/>
</dbReference>
<keyword evidence="4" id="KW-0418">Kinase</keyword>
<dbReference type="InterPro" id="IPR011009">
    <property type="entry name" value="Kinase-like_dom_sf"/>
</dbReference>
<dbReference type="Pfam" id="PF00069">
    <property type="entry name" value="Pkinase"/>
    <property type="match status" value="1"/>
</dbReference>
<dbReference type="SMART" id="SM00220">
    <property type="entry name" value="S_TKc"/>
    <property type="match status" value="1"/>
</dbReference>
<evidence type="ECO:0000256" key="4">
    <source>
        <dbReference type="ARBA" id="ARBA00022777"/>
    </source>
</evidence>
<dbReference type="Gene3D" id="1.10.510.10">
    <property type="entry name" value="Transferase(Phosphotransferase) domain 1"/>
    <property type="match status" value="1"/>
</dbReference>
<dbReference type="PANTHER" id="PTHR24346:SF82">
    <property type="entry name" value="KP78A-RELATED"/>
    <property type="match status" value="1"/>
</dbReference>
<keyword evidence="2" id="KW-0808">Transferase</keyword>
<dbReference type="Proteomes" id="UP001465755">
    <property type="component" value="Unassembled WGS sequence"/>
</dbReference>
<evidence type="ECO:0000256" key="2">
    <source>
        <dbReference type="ARBA" id="ARBA00022679"/>
    </source>
</evidence>
<organism evidence="7 8">
    <name type="scientific">Symbiochloris irregularis</name>
    <dbReference type="NCBI Taxonomy" id="706552"/>
    <lineage>
        <taxon>Eukaryota</taxon>
        <taxon>Viridiplantae</taxon>
        <taxon>Chlorophyta</taxon>
        <taxon>core chlorophytes</taxon>
        <taxon>Trebouxiophyceae</taxon>
        <taxon>Trebouxiales</taxon>
        <taxon>Trebouxiaceae</taxon>
        <taxon>Symbiochloris</taxon>
    </lineage>
</organism>
<accession>A0AAW1PRX0</accession>
<dbReference type="GO" id="GO:0005737">
    <property type="term" value="C:cytoplasm"/>
    <property type="evidence" value="ECO:0007669"/>
    <property type="project" value="TreeGrafter"/>
</dbReference>
<dbReference type="InterPro" id="IPR000719">
    <property type="entry name" value="Prot_kinase_dom"/>
</dbReference>
<evidence type="ECO:0000256" key="5">
    <source>
        <dbReference type="ARBA" id="ARBA00022840"/>
    </source>
</evidence>
<evidence type="ECO:0000313" key="8">
    <source>
        <dbReference type="Proteomes" id="UP001465755"/>
    </source>
</evidence>
<dbReference type="SUPFAM" id="SSF56112">
    <property type="entry name" value="Protein kinase-like (PK-like)"/>
    <property type="match status" value="1"/>
</dbReference>
<comment type="caution">
    <text evidence="7">The sequence shown here is derived from an EMBL/GenBank/DDBJ whole genome shotgun (WGS) entry which is preliminary data.</text>
</comment>
<protein>
    <recommendedName>
        <fullName evidence="6">Protein kinase domain-containing protein</fullName>
    </recommendedName>
</protein>
<reference evidence="7 8" key="1">
    <citation type="journal article" date="2024" name="Nat. Commun.">
        <title>Phylogenomics reveals the evolutionary origins of lichenization in chlorophyte algae.</title>
        <authorList>
            <person name="Puginier C."/>
            <person name="Libourel C."/>
            <person name="Otte J."/>
            <person name="Skaloud P."/>
            <person name="Haon M."/>
            <person name="Grisel S."/>
            <person name="Petersen M."/>
            <person name="Berrin J.G."/>
            <person name="Delaux P.M."/>
            <person name="Dal Grande F."/>
            <person name="Keller J."/>
        </authorList>
    </citation>
    <scope>NUCLEOTIDE SEQUENCE [LARGE SCALE GENOMIC DNA]</scope>
    <source>
        <strain evidence="7 8">SAG 2036</strain>
    </source>
</reference>
<evidence type="ECO:0000313" key="7">
    <source>
        <dbReference type="EMBL" id="KAK9810659.1"/>
    </source>
</evidence>
<dbReference type="PROSITE" id="PS50011">
    <property type="entry name" value="PROTEIN_KINASE_DOM"/>
    <property type="match status" value="1"/>
</dbReference>
<dbReference type="CDD" id="cd14003">
    <property type="entry name" value="STKc_AMPK-like"/>
    <property type="match status" value="1"/>
</dbReference>
<proteinExistence type="predicted"/>
<dbReference type="PANTHER" id="PTHR24346">
    <property type="entry name" value="MAP/MICROTUBULE AFFINITY-REGULATING KINASE"/>
    <property type="match status" value="1"/>
</dbReference>
<dbReference type="EMBL" id="JALJOQ010000015">
    <property type="protein sequence ID" value="KAK9810659.1"/>
    <property type="molecule type" value="Genomic_DNA"/>
</dbReference>
<name>A0AAW1PRX0_9CHLO</name>
<dbReference type="AlphaFoldDB" id="A0AAW1PRX0"/>
<dbReference type="GO" id="GO:0004674">
    <property type="term" value="F:protein serine/threonine kinase activity"/>
    <property type="evidence" value="ECO:0007669"/>
    <property type="project" value="UniProtKB-KW"/>
</dbReference>
<gene>
    <name evidence="7" type="ORF">WJX73_008061</name>
</gene>